<dbReference type="STRING" id="153971.AWC19_04965"/>
<keyword evidence="1" id="KW-0472">Membrane</keyword>
<feature type="transmembrane region" description="Helical" evidence="1">
    <location>
        <begin position="162"/>
        <end position="178"/>
    </location>
</feature>
<dbReference type="OrthoDB" id="3404679at2"/>
<dbReference type="RefSeq" id="WP_085077780.1">
    <property type="nucleotide sequence ID" value="NZ_LQPJ01000088.1"/>
</dbReference>
<evidence type="ECO:0000256" key="1">
    <source>
        <dbReference type="SAM" id="Phobius"/>
    </source>
</evidence>
<dbReference type="GO" id="GO:0016747">
    <property type="term" value="F:acyltransferase activity, transferring groups other than amino-acyl groups"/>
    <property type="evidence" value="ECO:0007669"/>
    <property type="project" value="InterPro"/>
</dbReference>
<keyword evidence="4" id="KW-0808">Transferase</keyword>
<feature type="transmembrane region" description="Helical" evidence="1">
    <location>
        <begin position="387"/>
        <end position="408"/>
    </location>
</feature>
<dbReference type="InterPro" id="IPR050879">
    <property type="entry name" value="Acyltransferase_3"/>
</dbReference>
<gene>
    <name evidence="4" type="ORF">AWC19_04965</name>
</gene>
<dbReference type="EMBL" id="LQPJ01000088">
    <property type="protein sequence ID" value="ORW26184.1"/>
    <property type="molecule type" value="Genomic_DNA"/>
</dbReference>
<dbReference type="GO" id="GO:0009103">
    <property type="term" value="P:lipopolysaccharide biosynthetic process"/>
    <property type="evidence" value="ECO:0007669"/>
    <property type="project" value="TreeGrafter"/>
</dbReference>
<dbReference type="AlphaFoldDB" id="A0A1X1ZS05"/>
<dbReference type="InterPro" id="IPR002656">
    <property type="entry name" value="Acyl_transf_3_dom"/>
</dbReference>
<feature type="transmembrane region" description="Helical" evidence="1">
    <location>
        <begin position="47"/>
        <end position="69"/>
    </location>
</feature>
<organism evidence="4 5">
    <name type="scientific">Mycobacterium palustre</name>
    <dbReference type="NCBI Taxonomy" id="153971"/>
    <lineage>
        <taxon>Bacteria</taxon>
        <taxon>Bacillati</taxon>
        <taxon>Actinomycetota</taxon>
        <taxon>Actinomycetes</taxon>
        <taxon>Mycobacteriales</taxon>
        <taxon>Mycobacteriaceae</taxon>
        <taxon>Mycobacterium</taxon>
        <taxon>Mycobacterium simiae complex</taxon>
    </lineage>
</organism>
<sequence length="728" mass="76513">MVETFVGADEARERRGERPRFRADIEGLRAVAVLAVVLFHADVPGVGGGFVGVDVFFVISGFLITGLLWREASATGTVKLARFYGARARRLLPASATVGIVTAIGAAALLPPLQARSVLGDGIASALYVSNYRFTLQGVDYFGGQLPPSPFQHYWSLGVEEQFYLVWPPLLIATAWLIRRWRRRTGAATSQAAGGRRPYLLVLTLVAAVSFGLSLAITSMMPPAAFFSLPTRAWQLAAGGLIALTAGRWRRLPPRAAALTGWAGLALILTACTRLSATTLYPGTAALLPVLGAALVIGAGTAAPTHGCARALAIPPLRALGRLSYSWYLWHWPVLLLAPPLLGHPLSLPARLAAAAISAALAALTLRLLENPLRFATPIRRSPRASLALGGAATALAVCVGAALLLAVPTPVGHGPPATTPTVTAAPPPPGSGVDAYDAAIQRAFAQAQAAVAASADLQAVPANLAPPLAGAAAEKNVMSFHGCLRKPLQRGQPDCAMGDAASPTSVALVGDSNAAMWTPAFQQIAAQQRWRVQLLAMGSCPLMDLPITNPVLHREFTECERWRGDTLTRLRAERPRLIVLSAKRLYGSRYGWPSGFTSYDPAWIDSLTRLVRQLRGTGAQVLVLGPIPDPHTSVPTCLSGHLDDASACAPRRSGAVNQPGIAAEAAATQAGGGQYADLTDLFCTTDRCPAIVGNALVYVDRDHVTLEYARALAPVIGLLAERALAPA</sequence>
<feature type="transmembrane region" description="Helical" evidence="1">
    <location>
        <begin position="283"/>
        <end position="304"/>
    </location>
</feature>
<feature type="transmembrane region" description="Helical" evidence="1">
    <location>
        <begin position="348"/>
        <end position="366"/>
    </location>
</feature>
<feature type="domain" description="Acyltransferase 3" evidence="2">
    <location>
        <begin position="23"/>
        <end position="364"/>
    </location>
</feature>
<name>A0A1X1ZS05_9MYCO</name>
<evidence type="ECO:0000259" key="3">
    <source>
        <dbReference type="Pfam" id="PF19040"/>
    </source>
</evidence>
<feature type="transmembrane region" description="Helical" evidence="1">
    <location>
        <begin position="256"/>
        <end position="277"/>
    </location>
</feature>
<feature type="transmembrane region" description="Helical" evidence="1">
    <location>
        <begin position="90"/>
        <end position="110"/>
    </location>
</feature>
<dbReference type="GO" id="GO:0016020">
    <property type="term" value="C:membrane"/>
    <property type="evidence" value="ECO:0007669"/>
    <property type="project" value="TreeGrafter"/>
</dbReference>
<dbReference type="Pfam" id="PF19040">
    <property type="entry name" value="SGNH"/>
    <property type="match status" value="1"/>
</dbReference>
<feature type="domain" description="SGNH" evidence="3">
    <location>
        <begin position="484"/>
        <end position="717"/>
    </location>
</feature>
<feature type="transmembrane region" description="Helical" evidence="1">
    <location>
        <begin position="199"/>
        <end position="221"/>
    </location>
</feature>
<keyword evidence="4" id="KW-0012">Acyltransferase</keyword>
<evidence type="ECO:0000313" key="5">
    <source>
        <dbReference type="Proteomes" id="UP000193529"/>
    </source>
</evidence>
<keyword evidence="5" id="KW-1185">Reference proteome</keyword>
<dbReference type="Proteomes" id="UP000193529">
    <property type="component" value="Unassembled WGS sequence"/>
</dbReference>
<dbReference type="PANTHER" id="PTHR23028:SF53">
    <property type="entry name" value="ACYL_TRANSF_3 DOMAIN-CONTAINING PROTEIN"/>
    <property type="match status" value="1"/>
</dbReference>
<accession>A0A1X1ZS05</accession>
<keyword evidence="1" id="KW-0812">Transmembrane</keyword>
<comment type="caution">
    <text evidence="4">The sequence shown here is derived from an EMBL/GenBank/DDBJ whole genome shotgun (WGS) entry which is preliminary data.</text>
</comment>
<keyword evidence="1" id="KW-1133">Transmembrane helix</keyword>
<proteinExistence type="predicted"/>
<dbReference type="Pfam" id="PF01757">
    <property type="entry name" value="Acyl_transf_3"/>
    <property type="match status" value="1"/>
</dbReference>
<dbReference type="PANTHER" id="PTHR23028">
    <property type="entry name" value="ACETYLTRANSFERASE"/>
    <property type="match status" value="1"/>
</dbReference>
<reference evidence="4 5" key="1">
    <citation type="submission" date="2016-01" db="EMBL/GenBank/DDBJ databases">
        <title>The new phylogeny of the genus Mycobacterium.</title>
        <authorList>
            <person name="Tarcisio F."/>
            <person name="Conor M."/>
            <person name="Antonella G."/>
            <person name="Elisabetta G."/>
            <person name="Giulia F.S."/>
            <person name="Sara T."/>
            <person name="Anna F."/>
            <person name="Clotilde B."/>
            <person name="Roberto B."/>
            <person name="Veronica D.S."/>
            <person name="Fabio R."/>
            <person name="Monica P."/>
            <person name="Olivier J."/>
            <person name="Enrico T."/>
            <person name="Nicola S."/>
        </authorList>
    </citation>
    <scope>NUCLEOTIDE SEQUENCE [LARGE SCALE GENOMIC DNA]</scope>
    <source>
        <strain evidence="4 5">DSM 44572</strain>
    </source>
</reference>
<evidence type="ECO:0000313" key="4">
    <source>
        <dbReference type="EMBL" id="ORW26184.1"/>
    </source>
</evidence>
<evidence type="ECO:0000259" key="2">
    <source>
        <dbReference type="Pfam" id="PF01757"/>
    </source>
</evidence>
<dbReference type="InterPro" id="IPR043968">
    <property type="entry name" value="SGNH"/>
</dbReference>
<protein>
    <submittedName>
        <fullName evidence="4">Acyltransferase</fullName>
    </submittedName>
</protein>